<sequence>MHKEPSLRAHIEIENRGRREEEGEQRKERGGGGGNDNNAREAEAAVAEAVSTVESHRLDGGVPPEPRLRRRGARLYALARLHLRGAGLRANHHGA</sequence>
<gene>
    <name evidence="2" type="ordered locus">Os06g0161150</name>
    <name evidence="2" type="ORF">OSNPB_060161150</name>
</gene>
<dbReference type="AlphaFoldDB" id="A0A0P0WT33"/>
<organism evidence="2 3">
    <name type="scientific">Oryza sativa subsp. japonica</name>
    <name type="common">Rice</name>
    <dbReference type="NCBI Taxonomy" id="39947"/>
    <lineage>
        <taxon>Eukaryota</taxon>
        <taxon>Viridiplantae</taxon>
        <taxon>Streptophyta</taxon>
        <taxon>Embryophyta</taxon>
        <taxon>Tracheophyta</taxon>
        <taxon>Spermatophyta</taxon>
        <taxon>Magnoliopsida</taxon>
        <taxon>Liliopsida</taxon>
        <taxon>Poales</taxon>
        <taxon>Poaceae</taxon>
        <taxon>BOP clade</taxon>
        <taxon>Oryzoideae</taxon>
        <taxon>Oryzeae</taxon>
        <taxon>Oryzinae</taxon>
        <taxon>Oryza</taxon>
        <taxon>Oryza sativa</taxon>
    </lineage>
</organism>
<accession>A0A0P0WT33</accession>
<dbReference type="InParanoid" id="A0A0P0WT33"/>
<feature type="compositionally biased region" description="Basic and acidic residues" evidence="1">
    <location>
        <begin position="1"/>
        <end position="30"/>
    </location>
</feature>
<evidence type="ECO:0000256" key="1">
    <source>
        <dbReference type="SAM" id="MobiDB-lite"/>
    </source>
</evidence>
<dbReference type="EMBL" id="AP014962">
    <property type="protein sequence ID" value="BAS96285.1"/>
    <property type="molecule type" value="Genomic_DNA"/>
</dbReference>
<protein>
    <submittedName>
        <fullName evidence="2">Os06g0161150 protein</fullName>
    </submittedName>
</protein>
<dbReference type="Proteomes" id="UP000059680">
    <property type="component" value="Chromosome 6"/>
</dbReference>
<evidence type="ECO:0000313" key="3">
    <source>
        <dbReference type="Proteomes" id="UP000059680"/>
    </source>
</evidence>
<feature type="region of interest" description="Disordered" evidence="1">
    <location>
        <begin position="1"/>
        <end position="70"/>
    </location>
</feature>
<reference evidence="3" key="1">
    <citation type="journal article" date="2005" name="Nature">
        <title>The map-based sequence of the rice genome.</title>
        <authorList>
            <consortium name="International rice genome sequencing project (IRGSP)"/>
            <person name="Matsumoto T."/>
            <person name="Wu J."/>
            <person name="Kanamori H."/>
            <person name="Katayose Y."/>
            <person name="Fujisawa M."/>
            <person name="Namiki N."/>
            <person name="Mizuno H."/>
            <person name="Yamamoto K."/>
            <person name="Antonio B.A."/>
            <person name="Baba T."/>
            <person name="Sakata K."/>
            <person name="Nagamura Y."/>
            <person name="Aoki H."/>
            <person name="Arikawa K."/>
            <person name="Arita K."/>
            <person name="Bito T."/>
            <person name="Chiden Y."/>
            <person name="Fujitsuka N."/>
            <person name="Fukunaka R."/>
            <person name="Hamada M."/>
            <person name="Harada C."/>
            <person name="Hayashi A."/>
            <person name="Hijishita S."/>
            <person name="Honda M."/>
            <person name="Hosokawa S."/>
            <person name="Ichikawa Y."/>
            <person name="Idonuma A."/>
            <person name="Iijima M."/>
            <person name="Ikeda M."/>
            <person name="Ikeno M."/>
            <person name="Ito K."/>
            <person name="Ito S."/>
            <person name="Ito T."/>
            <person name="Ito Y."/>
            <person name="Ito Y."/>
            <person name="Iwabuchi A."/>
            <person name="Kamiya K."/>
            <person name="Karasawa W."/>
            <person name="Kurita K."/>
            <person name="Katagiri S."/>
            <person name="Kikuta A."/>
            <person name="Kobayashi H."/>
            <person name="Kobayashi N."/>
            <person name="Machita K."/>
            <person name="Maehara T."/>
            <person name="Masukawa M."/>
            <person name="Mizubayashi T."/>
            <person name="Mukai Y."/>
            <person name="Nagasaki H."/>
            <person name="Nagata Y."/>
            <person name="Naito S."/>
            <person name="Nakashima M."/>
            <person name="Nakama Y."/>
            <person name="Nakamichi Y."/>
            <person name="Nakamura M."/>
            <person name="Meguro A."/>
            <person name="Negishi M."/>
            <person name="Ohta I."/>
            <person name="Ohta T."/>
            <person name="Okamoto M."/>
            <person name="Ono N."/>
            <person name="Saji S."/>
            <person name="Sakaguchi M."/>
            <person name="Sakai K."/>
            <person name="Shibata M."/>
            <person name="Shimokawa T."/>
            <person name="Song J."/>
            <person name="Takazaki Y."/>
            <person name="Terasawa K."/>
            <person name="Tsugane M."/>
            <person name="Tsuji K."/>
            <person name="Ueda S."/>
            <person name="Waki K."/>
            <person name="Yamagata H."/>
            <person name="Yamamoto M."/>
            <person name="Yamamoto S."/>
            <person name="Yamane H."/>
            <person name="Yoshiki S."/>
            <person name="Yoshihara R."/>
            <person name="Yukawa K."/>
            <person name="Zhong H."/>
            <person name="Yano M."/>
            <person name="Yuan Q."/>
            <person name="Ouyang S."/>
            <person name="Liu J."/>
            <person name="Jones K.M."/>
            <person name="Gansberger K."/>
            <person name="Moffat K."/>
            <person name="Hill J."/>
            <person name="Bera J."/>
            <person name="Fadrosh D."/>
            <person name="Jin S."/>
            <person name="Johri S."/>
            <person name="Kim M."/>
            <person name="Overton L."/>
            <person name="Reardon M."/>
            <person name="Tsitrin T."/>
            <person name="Vuong H."/>
            <person name="Weaver B."/>
            <person name="Ciecko A."/>
            <person name="Tallon L."/>
            <person name="Jackson J."/>
            <person name="Pai G."/>
            <person name="Aken S.V."/>
            <person name="Utterback T."/>
            <person name="Reidmuller S."/>
            <person name="Feldblyum T."/>
            <person name="Hsiao J."/>
            <person name="Zismann V."/>
            <person name="Iobst S."/>
            <person name="de Vazeille A.R."/>
            <person name="Buell C.R."/>
            <person name="Ying K."/>
            <person name="Li Y."/>
            <person name="Lu T."/>
            <person name="Huang Y."/>
            <person name="Zhao Q."/>
            <person name="Feng Q."/>
            <person name="Zhang L."/>
            <person name="Zhu J."/>
            <person name="Weng Q."/>
            <person name="Mu J."/>
            <person name="Lu Y."/>
            <person name="Fan D."/>
            <person name="Liu Y."/>
            <person name="Guan J."/>
            <person name="Zhang Y."/>
            <person name="Yu S."/>
            <person name="Liu X."/>
            <person name="Zhang Y."/>
            <person name="Hong G."/>
            <person name="Han B."/>
            <person name="Choisne N."/>
            <person name="Demange N."/>
            <person name="Orjeda G."/>
            <person name="Samain S."/>
            <person name="Cattolico L."/>
            <person name="Pelletier E."/>
            <person name="Couloux A."/>
            <person name="Segurens B."/>
            <person name="Wincker P."/>
            <person name="D'Hont A."/>
            <person name="Scarpelli C."/>
            <person name="Weissenbach J."/>
            <person name="Salanoubat M."/>
            <person name="Quetier F."/>
            <person name="Yu Y."/>
            <person name="Kim H.R."/>
            <person name="Rambo T."/>
            <person name="Currie J."/>
            <person name="Collura K."/>
            <person name="Luo M."/>
            <person name="Yang T."/>
            <person name="Ammiraju J.S.S."/>
            <person name="Engler F."/>
            <person name="Soderlund C."/>
            <person name="Wing R.A."/>
            <person name="Palmer L.E."/>
            <person name="de la Bastide M."/>
            <person name="Spiegel L."/>
            <person name="Nascimento L."/>
            <person name="Zutavern T."/>
            <person name="O'Shaughnessy A."/>
            <person name="Dike S."/>
            <person name="Dedhia N."/>
            <person name="Preston R."/>
            <person name="Balija V."/>
            <person name="McCombie W.R."/>
            <person name="Chow T."/>
            <person name="Chen H."/>
            <person name="Chung M."/>
            <person name="Chen C."/>
            <person name="Shaw J."/>
            <person name="Wu H."/>
            <person name="Hsiao K."/>
            <person name="Chao Y."/>
            <person name="Chu M."/>
            <person name="Cheng C."/>
            <person name="Hour A."/>
            <person name="Lee P."/>
            <person name="Lin S."/>
            <person name="Lin Y."/>
            <person name="Liou J."/>
            <person name="Liu S."/>
            <person name="Hsing Y."/>
            <person name="Raghuvanshi S."/>
            <person name="Mohanty A."/>
            <person name="Bharti A.K."/>
            <person name="Gaur A."/>
            <person name="Gupta V."/>
            <person name="Kumar D."/>
            <person name="Ravi V."/>
            <person name="Vij S."/>
            <person name="Kapur A."/>
            <person name="Khurana P."/>
            <person name="Khurana P."/>
            <person name="Khurana J.P."/>
            <person name="Tyagi A.K."/>
            <person name="Gaikwad K."/>
            <person name="Singh A."/>
            <person name="Dalal V."/>
            <person name="Srivastava S."/>
            <person name="Dixit A."/>
            <person name="Pal A.K."/>
            <person name="Ghazi I.A."/>
            <person name="Yadav M."/>
            <person name="Pandit A."/>
            <person name="Bhargava A."/>
            <person name="Sureshbabu K."/>
            <person name="Batra K."/>
            <person name="Sharma T.R."/>
            <person name="Mohapatra T."/>
            <person name="Singh N.K."/>
            <person name="Messing J."/>
            <person name="Nelson A.B."/>
            <person name="Fuks G."/>
            <person name="Kavchok S."/>
            <person name="Keizer G."/>
            <person name="Linton E."/>
            <person name="Llaca V."/>
            <person name="Song R."/>
            <person name="Tanyolac B."/>
            <person name="Young S."/>
            <person name="Ho-Il K."/>
            <person name="Hahn J.H."/>
            <person name="Sangsakoo G."/>
            <person name="Vanavichit A."/>
            <person name="de Mattos Luiz.A.T."/>
            <person name="Zimmer P.D."/>
            <person name="Malone G."/>
            <person name="Dellagostin O."/>
            <person name="de Oliveira A.C."/>
            <person name="Bevan M."/>
            <person name="Bancroft I."/>
            <person name="Minx P."/>
            <person name="Cordum H."/>
            <person name="Wilson R."/>
            <person name="Cheng Z."/>
            <person name="Jin W."/>
            <person name="Jiang J."/>
            <person name="Leong S.A."/>
            <person name="Iwama H."/>
            <person name="Gojobori T."/>
            <person name="Itoh T."/>
            <person name="Niimura Y."/>
            <person name="Fujii Y."/>
            <person name="Habara T."/>
            <person name="Sakai H."/>
            <person name="Sato Y."/>
            <person name="Wilson G."/>
            <person name="Kumar K."/>
            <person name="McCouch S."/>
            <person name="Juretic N."/>
            <person name="Hoen D."/>
            <person name="Wright S."/>
            <person name="Bruskiewich R."/>
            <person name="Bureau T."/>
            <person name="Miyao A."/>
            <person name="Hirochika H."/>
            <person name="Nishikawa T."/>
            <person name="Kadowaki K."/>
            <person name="Sugiura M."/>
            <person name="Burr B."/>
            <person name="Sasaki T."/>
        </authorList>
    </citation>
    <scope>NUCLEOTIDE SEQUENCE [LARGE SCALE GENOMIC DNA]</scope>
    <source>
        <strain evidence="3">cv. Nipponbare</strain>
    </source>
</reference>
<reference evidence="2 3" key="3">
    <citation type="journal article" date="2013" name="Rice">
        <title>Improvement of the Oryza sativa Nipponbare reference genome using next generation sequence and optical map data.</title>
        <authorList>
            <person name="Kawahara Y."/>
            <person name="de la Bastide M."/>
            <person name="Hamilton J.P."/>
            <person name="Kanamori H."/>
            <person name="McCombie W.R."/>
            <person name="Ouyang S."/>
            <person name="Schwartz D.C."/>
            <person name="Tanaka T."/>
            <person name="Wu J."/>
            <person name="Zhou S."/>
            <person name="Childs K.L."/>
            <person name="Davidson R.M."/>
            <person name="Lin H."/>
            <person name="Quesada-Ocampo L."/>
            <person name="Vaillancourt B."/>
            <person name="Sakai H."/>
            <person name="Lee S.S."/>
            <person name="Kim J."/>
            <person name="Numa H."/>
            <person name="Itoh T."/>
            <person name="Buell C.R."/>
            <person name="Matsumoto T."/>
        </authorList>
    </citation>
    <scope>NUCLEOTIDE SEQUENCE [LARGE SCALE GENOMIC DNA]</scope>
    <source>
        <strain evidence="3">cv. Nipponbare</strain>
    </source>
</reference>
<proteinExistence type="predicted"/>
<dbReference type="PaxDb" id="39947-A0A0P0WT33"/>
<evidence type="ECO:0000313" key="2">
    <source>
        <dbReference type="EMBL" id="BAS96285.1"/>
    </source>
</evidence>
<reference evidence="2 3" key="2">
    <citation type="journal article" date="2013" name="Plant Cell Physiol.">
        <title>Rice Annotation Project Database (RAP-DB): an integrative and interactive database for rice genomics.</title>
        <authorList>
            <person name="Sakai H."/>
            <person name="Lee S.S."/>
            <person name="Tanaka T."/>
            <person name="Numa H."/>
            <person name="Kim J."/>
            <person name="Kawahara Y."/>
            <person name="Wakimoto H."/>
            <person name="Yang C.C."/>
            <person name="Iwamoto M."/>
            <person name="Abe T."/>
            <person name="Yamada Y."/>
            <person name="Muto A."/>
            <person name="Inokuchi H."/>
            <person name="Ikemura T."/>
            <person name="Matsumoto T."/>
            <person name="Sasaki T."/>
            <person name="Itoh T."/>
        </authorList>
    </citation>
    <scope>NUCLEOTIDE SEQUENCE [LARGE SCALE GENOMIC DNA]</scope>
    <source>
        <strain evidence="3">cv. Nipponbare</strain>
    </source>
</reference>
<keyword evidence="3" id="KW-1185">Reference proteome</keyword>
<name>A0A0P0WT33_ORYSJ</name>